<dbReference type="EMBL" id="JAPZBT010000001">
    <property type="protein sequence ID" value="KAJ5384785.1"/>
    <property type="molecule type" value="Genomic_DNA"/>
</dbReference>
<organism evidence="2 3">
    <name type="scientific">Penicillium concentricum</name>
    <dbReference type="NCBI Taxonomy" id="293559"/>
    <lineage>
        <taxon>Eukaryota</taxon>
        <taxon>Fungi</taxon>
        <taxon>Dikarya</taxon>
        <taxon>Ascomycota</taxon>
        <taxon>Pezizomycotina</taxon>
        <taxon>Eurotiomycetes</taxon>
        <taxon>Eurotiomycetidae</taxon>
        <taxon>Eurotiales</taxon>
        <taxon>Aspergillaceae</taxon>
        <taxon>Penicillium</taxon>
    </lineage>
</organism>
<dbReference type="AlphaFoldDB" id="A0A9W9SUH7"/>
<reference evidence="2" key="1">
    <citation type="submission" date="2022-12" db="EMBL/GenBank/DDBJ databases">
        <authorList>
            <person name="Petersen C."/>
        </authorList>
    </citation>
    <scope>NUCLEOTIDE SEQUENCE</scope>
    <source>
        <strain evidence="2">IBT 3081</strain>
    </source>
</reference>
<feature type="compositionally biased region" description="Acidic residues" evidence="1">
    <location>
        <begin position="87"/>
        <end position="97"/>
    </location>
</feature>
<dbReference type="RefSeq" id="XP_056584561.1">
    <property type="nucleotide sequence ID" value="XM_056720426.1"/>
</dbReference>
<accession>A0A9W9SUH7</accession>
<sequence length="146" mass="15846">MEKDLAKCQAAYDVQYADIIKRINAEDDDYLKASLQLVDSVPPQAVVPATATGLTTAVPDDNDNDNDELATSTNTTSSMLTAQETLEQSDEAIEDEINSEHDLDGLDDLDHLGDLKPNDGMESMDNHSQTSESPQSLVDQATEESD</sequence>
<protein>
    <submittedName>
        <fullName evidence="2">Uncharacterized protein</fullName>
    </submittedName>
</protein>
<evidence type="ECO:0000256" key="1">
    <source>
        <dbReference type="SAM" id="MobiDB-lite"/>
    </source>
</evidence>
<feature type="compositionally biased region" description="Polar residues" evidence="1">
    <location>
        <begin position="69"/>
        <end position="86"/>
    </location>
</feature>
<keyword evidence="3" id="KW-1185">Reference proteome</keyword>
<comment type="caution">
    <text evidence="2">The sequence shown here is derived from an EMBL/GenBank/DDBJ whole genome shotgun (WGS) entry which is preliminary data.</text>
</comment>
<dbReference type="OrthoDB" id="10464760at2759"/>
<name>A0A9W9SUH7_9EURO</name>
<evidence type="ECO:0000313" key="3">
    <source>
        <dbReference type="Proteomes" id="UP001147752"/>
    </source>
</evidence>
<dbReference type="GeneID" id="81459609"/>
<feature type="region of interest" description="Disordered" evidence="1">
    <location>
        <begin position="50"/>
        <end position="146"/>
    </location>
</feature>
<proteinExistence type="predicted"/>
<reference evidence="2" key="2">
    <citation type="journal article" date="2023" name="IMA Fungus">
        <title>Comparative genomic study of the Penicillium genus elucidates a diverse pangenome and 15 lateral gene transfer events.</title>
        <authorList>
            <person name="Petersen C."/>
            <person name="Sorensen T."/>
            <person name="Nielsen M.R."/>
            <person name="Sondergaard T.E."/>
            <person name="Sorensen J.L."/>
            <person name="Fitzpatrick D.A."/>
            <person name="Frisvad J.C."/>
            <person name="Nielsen K.L."/>
        </authorList>
    </citation>
    <scope>NUCLEOTIDE SEQUENCE</scope>
    <source>
        <strain evidence="2">IBT 3081</strain>
    </source>
</reference>
<gene>
    <name evidence="2" type="ORF">N7517_002696</name>
</gene>
<dbReference type="Proteomes" id="UP001147752">
    <property type="component" value="Unassembled WGS sequence"/>
</dbReference>
<feature type="compositionally biased region" description="Basic and acidic residues" evidence="1">
    <location>
        <begin position="98"/>
        <end position="119"/>
    </location>
</feature>
<evidence type="ECO:0000313" key="2">
    <source>
        <dbReference type="EMBL" id="KAJ5384785.1"/>
    </source>
</evidence>
<feature type="compositionally biased region" description="Polar residues" evidence="1">
    <location>
        <begin position="126"/>
        <end position="139"/>
    </location>
</feature>